<evidence type="ECO:0000256" key="3">
    <source>
        <dbReference type="SAM" id="SignalP"/>
    </source>
</evidence>
<dbReference type="PROSITE" id="PS00531">
    <property type="entry name" value="RNASE_T2_2"/>
    <property type="match status" value="1"/>
</dbReference>
<comment type="caution">
    <text evidence="4">The sequence shown here is derived from an EMBL/GenBank/DDBJ whole genome shotgun (WGS) entry which is preliminary data.</text>
</comment>
<dbReference type="SUPFAM" id="SSF55895">
    <property type="entry name" value="Ribonuclease Rh-like"/>
    <property type="match status" value="1"/>
</dbReference>
<name>A0ABS2D5Q2_9SPHN</name>
<dbReference type="Gene3D" id="3.90.730.10">
    <property type="entry name" value="Ribonuclease T2-like"/>
    <property type="match status" value="1"/>
</dbReference>
<evidence type="ECO:0000256" key="2">
    <source>
        <dbReference type="RuleBase" id="RU004328"/>
    </source>
</evidence>
<evidence type="ECO:0000313" key="4">
    <source>
        <dbReference type="EMBL" id="MBM6576208.1"/>
    </source>
</evidence>
<dbReference type="InterPro" id="IPR001568">
    <property type="entry name" value="RNase_T2-like"/>
</dbReference>
<keyword evidence="5" id="KW-1185">Reference proteome</keyword>
<gene>
    <name evidence="4" type="ORF">ILT43_07480</name>
</gene>
<dbReference type="InterPro" id="IPR018188">
    <property type="entry name" value="RNase_T2_His_AS_1"/>
</dbReference>
<organism evidence="4 5">
    <name type="scientific">Sphingomonas longa</name>
    <dbReference type="NCBI Taxonomy" id="2778730"/>
    <lineage>
        <taxon>Bacteria</taxon>
        <taxon>Pseudomonadati</taxon>
        <taxon>Pseudomonadota</taxon>
        <taxon>Alphaproteobacteria</taxon>
        <taxon>Sphingomonadales</taxon>
        <taxon>Sphingomonadaceae</taxon>
        <taxon>Sphingomonas</taxon>
    </lineage>
</organism>
<protein>
    <submittedName>
        <fullName evidence="4">Uncharacterized protein</fullName>
    </submittedName>
</protein>
<accession>A0ABS2D5Q2</accession>
<feature type="chain" id="PRO_5046424362" evidence="3">
    <location>
        <begin position="21"/>
        <end position="238"/>
    </location>
</feature>
<evidence type="ECO:0000256" key="1">
    <source>
        <dbReference type="ARBA" id="ARBA00007469"/>
    </source>
</evidence>
<dbReference type="RefSeq" id="WP_204197499.1">
    <property type="nucleotide sequence ID" value="NZ_JAFEMC010000002.1"/>
</dbReference>
<dbReference type="PROSITE" id="PS00530">
    <property type="entry name" value="RNASE_T2_1"/>
    <property type="match status" value="1"/>
</dbReference>
<dbReference type="InterPro" id="IPR036430">
    <property type="entry name" value="RNase_T2-like_sf"/>
</dbReference>
<dbReference type="PANTHER" id="PTHR11240">
    <property type="entry name" value="RIBONUCLEASE T2"/>
    <property type="match status" value="1"/>
</dbReference>
<dbReference type="EMBL" id="JAFEMC010000002">
    <property type="protein sequence ID" value="MBM6576208.1"/>
    <property type="molecule type" value="Genomic_DNA"/>
</dbReference>
<feature type="signal peptide" evidence="3">
    <location>
        <begin position="1"/>
        <end position="20"/>
    </location>
</feature>
<dbReference type="InterPro" id="IPR033130">
    <property type="entry name" value="RNase_T2_His_AS_2"/>
</dbReference>
<reference evidence="4 5" key="1">
    <citation type="submission" date="2020-12" db="EMBL/GenBank/DDBJ databases">
        <title>Sphingomonas sp.</title>
        <authorList>
            <person name="Kim M.K."/>
        </authorList>
    </citation>
    <scope>NUCLEOTIDE SEQUENCE [LARGE SCALE GENOMIC DNA]</scope>
    <source>
        <strain evidence="4 5">BT552</strain>
    </source>
</reference>
<dbReference type="Pfam" id="PF00445">
    <property type="entry name" value="Ribonuclease_T2"/>
    <property type="match status" value="1"/>
</dbReference>
<sequence length="238" mass="26530">MIRTLVIAATLTALPTAAGAQALQCQIPTRVDRPRPDLPSRSQPTRVVPIGSYTLAITWSPNYCREHARDASARFQCGSGGNRFGFTLHGLWPDGAGKQWPQYCRPTAPIPARVIRTTLCSTPSAQLQQHEWAKHGTCMPGYSPARYFAQSTRLYRGLRYPDMDALSRRPVTADGLAQAIARVNPGLRADMMRITADRQDWLDEVWLCLDKRFGFTRCPAHQGGLAPTSQLRIWRGRS</sequence>
<proteinExistence type="inferred from homology"/>
<dbReference type="PANTHER" id="PTHR11240:SF22">
    <property type="entry name" value="RIBONUCLEASE T2"/>
    <property type="match status" value="1"/>
</dbReference>
<comment type="similarity">
    <text evidence="1 2">Belongs to the RNase T2 family.</text>
</comment>
<dbReference type="Proteomes" id="UP000763641">
    <property type="component" value="Unassembled WGS sequence"/>
</dbReference>
<evidence type="ECO:0000313" key="5">
    <source>
        <dbReference type="Proteomes" id="UP000763641"/>
    </source>
</evidence>
<keyword evidence="3" id="KW-0732">Signal</keyword>